<sequence length="56" mass="6085">MSMPQLHAYSSPFPPSPIPSITLMNASLQSMTPKVTGTEYSEVEPLHHATCSQPTQ</sequence>
<dbReference type="AlphaFoldDB" id="A0AAW1ZBG2"/>
<evidence type="ECO:0000313" key="1">
    <source>
        <dbReference type="EMBL" id="KAK9957367.1"/>
    </source>
</evidence>
<dbReference type="Proteomes" id="UP001479290">
    <property type="component" value="Unassembled WGS sequence"/>
</dbReference>
<evidence type="ECO:0000313" key="2">
    <source>
        <dbReference type="Proteomes" id="UP001479290"/>
    </source>
</evidence>
<feature type="non-terminal residue" evidence="1">
    <location>
        <position position="56"/>
    </location>
</feature>
<proteinExistence type="predicted"/>
<reference evidence="1 2" key="1">
    <citation type="submission" date="2024-05" db="EMBL/GenBank/DDBJ databases">
        <title>A high-quality chromosomal-level genome assembly of Topmouth culter (Culter alburnus).</title>
        <authorList>
            <person name="Zhao H."/>
        </authorList>
    </citation>
    <scope>NUCLEOTIDE SEQUENCE [LARGE SCALE GENOMIC DNA]</scope>
    <source>
        <strain evidence="1">CATC2023</strain>
        <tissue evidence="1">Muscle</tissue>
    </source>
</reference>
<organism evidence="1 2">
    <name type="scientific">Culter alburnus</name>
    <name type="common">Topmouth culter</name>
    <dbReference type="NCBI Taxonomy" id="194366"/>
    <lineage>
        <taxon>Eukaryota</taxon>
        <taxon>Metazoa</taxon>
        <taxon>Chordata</taxon>
        <taxon>Craniata</taxon>
        <taxon>Vertebrata</taxon>
        <taxon>Euteleostomi</taxon>
        <taxon>Actinopterygii</taxon>
        <taxon>Neopterygii</taxon>
        <taxon>Teleostei</taxon>
        <taxon>Ostariophysi</taxon>
        <taxon>Cypriniformes</taxon>
        <taxon>Xenocyprididae</taxon>
        <taxon>Xenocypridinae</taxon>
        <taxon>Culter</taxon>
    </lineage>
</organism>
<accession>A0AAW1ZBG2</accession>
<comment type="caution">
    <text evidence="1">The sequence shown here is derived from an EMBL/GenBank/DDBJ whole genome shotgun (WGS) entry which is preliminary data.</text>
</comment>
<name>A0AAW1ZBG2_CULAL</name>
<gene>
    <name evidence="1" type="ORF">ABG768_011617</name>
</gene>
<protein>
    <submittedName>
        <fullName evidence="1">Uncharacterized protein</fullName>
    </submittedName>
</protein>
<dbReference type="EMBL" id="JAWDJR010000019">
    <property type="protein sequence ID" value="KAK9957367.1"/>
    <property type="molecule type" value="Genomic_DNA"/>
</dbReference>
<keyword evidence="2" id="KW-1185">Reference proteome</keyword>